<accession>A0A835VTU7</accession>
<gene>
    <name evidence="2" type="ORF">HXX76_011298</name>
</gene>
<name>A0A835VTU7_CHLIN</name>
<dbReference type="AlphaFoldDB" id="A0A835VTU7"/>
<feature type="compositionally biased region" description="Basic and acidic residues" evidence="1">
    <location>
        <begin position="312"/>
        <end position="335"/>
    </location>
</feature>
<dbReference type="PANTHER" id="PTHR40903:SF1">
    <property type="entry name" value="HYPHALLY REGULATED CELL WALL PROTEIN 3"/>
    <property type="match status" value="1"/>
</dbReference>
<feature type="compositionally biased region" description="Acidic residues" evidence="1">
    <location>
        <begin position="356"/>
        <end position="372"/>
    </location>
</feature>
<feature type="compositionally biased region" description="Low complexity" evidence="1">
    <location>
        <begin position="387"/>
        <end position="398"/>
    </location>
</feature>
<feature type="compositionally biased region" description="Low complexity" evidence="1">
    <location>
        <begin position="549"/>
        <end position="581"/>
    </location>
</feature>
<feature type="region of interest" description="Disordered" evidence="1">
    <location>
        <begin position="708"/>
        <end position="727"/>
    </location>
</feature>
<sequence>MAYRAVPPRPVRLNINGDVPTPFILPYTWYIRQRLFWQLPKVLLVTVTADGELDNTRYKAVANEDHQFGLRVSFNLTEALDKYTGYHLVKVAKVNHTELHFHLSKYKCPCHDGGGCGGACGRGTAGAGAAAGAAAAAAATGLPIRQACRKEPVAEVLSRRATPAGADLEGAVAEAVAAGELGRGAAGGDAAGMGPAGSGESTDTRGGAALAAGASGSGQQEGAGAPPAGGMALGSRPKHSKRRAEDNSDGEGGNSAASGSSGGSSSSESGSDDGDSSGSSSDSDDGGAVSPEPMRNNPFRQGGYCSCPCHVWQEHWPDPDDPRKHQDHQDQERAARRVNRAAFPRAHASARHADDSDADDNGGDEADEDWELQGESSGRGRKRAGSREPAGGAAQGARPARRPRMGSGGGARDGGVAMDSAGGGSDSHPHPQRAGSSGGGGGRAARGSSGGGAAGSAGGDDGGIGSGSQRPPLAEVMQHGNGPHLQGRGSGDSQAGKGRSRGQRAPSSETGGANGDDGEEQLQAAPRGGSRCGAGRGAAAAPRPPLPPSHAQQQQQQQLHMQQPQQQRRRPASQQEPELGQQQAALLEQCGLGPAVQQRLGMVQFQPAELGPGGQPPLLGRVVPVQLQQLAGGVRPELALVQLVCNGELVPGPFSCPVLWGAGPQPALQLPDAVQGMQLHFLGWAAQERDPDTLLLLTSIGDSPTRAAAAAGSAPAPAPGRAKRGSAGAAPGAAHYAALAEEPPVEEGGVLTGRSDVGITGDVLRDYVEHCGGIPRHMVVELDNQVVPKEYPILVLDDMSNPATEASIQPDRNGAEVLLRLHGVPPHLVGMILTGWGVTEQHGVSVLVLRAGRPPTPPPPQLPPLDVLSAQPLLAPALLPAQQGAWAGPGPLDAIAQLTALTMGMAAPVAAGGSAGMVRLASLPTPDLRLPPILLAPPENHRPPCRAAWEVKPLEFYTRLRRGEKIRDDRVPLDARLHREHLRGGWGLRRLFVERDGYVDICTAAWCVHITEEAKSAFVDNVPPHARNCYFLGWGLMPGRELVLRVSSKLSPECAPPNAPNAATMAVHQEALAMAAAAAGIAKYYEELRLLRAAQGRRTPANEEEEEQRAGGGGAGAVRVGMKRGHGVRQRNLVPMELMLEMAPSFPARLPIAAGRGGGSTGARGGARY</sequence>
<feature type="region of interest" description="Disordered" evidence="1">
    <location>
        <begin position="185"/>
        <end position="581"/>
    </location>
</feature>
<proteinExistence type="predicted"/>
<feature type="compositionally biased region" description="Gly residues" evidence="1">
    <location>
        <begin position="436"/>
        <end position="466"/>
    </location>
</feature>
<reference evidence="2" key="1">
    <citation type="journal article" date="2020" name="bioRxiv">
        <title>Comparative genomics of Chlamydomonas.</title>
        <authorList>
            <person name="Craig R.J."/>
            <person name="Hasan A.R."/>
            <person name="Ness R.W."/>
            <person name="Keightley P.D."/>
        </authorList>
    </citation>
    <scope>NUCLEOTIDE SEQUENCE</scope>
    <source>
        <strain evidence="2">SAG 7.73</strain>
    </source>
</reference>
<dbReference type="OrthoDB" id="545514at2759"/>
<dbReference type="PANTHER" id="PTHR40903">
    <property type="entry name" value="GLYCINE-RICH CELL WALL STRUCTURAL PROTEIN 1-LIKE"/>
    <property type="match status" value="1"/>
</dbReference>
<dbReference type="Proteomes" id="UP000650467">
    <property type="component" value="Unassembled WGS sequence"/>
</dbReference>
<feature type="compositionally biased region" description="Low complexity" evidence="1">
    <location>
        <begin position="222"/>
        <end position="234"/>
    </location>
</feature>
<feature type="region of interest" description="Disordered" evidence="1">
    <location>
        <begin position="1096"/>
        <end position="1120"/>
    </location>
</feature>
<keyword evidence="3" id="KW-1185">Reference proteome</keyword>
<protein>
    <submittedName>
        <fullName evidence="2">Uncharacterized protein</fullName>
    </submittedName>
</protein>
<evidence type="ECO:0000313" key="3">
    <source>
        <dbReference type="Proteomes" id="UP000650467"/>
    </source>
</evidence>
<evidence type="ECO:0000313" key="2">
    <source>
        <dbReference type="EMBL" id="KAG2429057.1"/>
    </source>
</evidence>
<evidence type="ECO:0000256" key="1">
    <source>
        <dbReference type="SAM" id="MobiDB-lite"/>
    </source>
</evidence>
<feature type="compositionally biased region" description="Low complexity" evidence="1">
    <location>
        <begin position="254"/>
        <end position="269"/>
    </location>
</feature>
<feature type="compositionally biased region" description="Gly residues" evidence="1">
    <location>
        <begin position="185"/>
        <end position="197"/>
    </location>
</feature>
<organism evidence="2 3">
    <name type="scientific">Chlamydomonas incerta</name>
    <dbReference type="NCBI Taxonomy" id="51695"/>
    <lineage>
        <taxon>Eukaryota</taxon>
        <taxon>Viridiplantae</taxon>
        <taxon>Chlorophyta</taxon>
        <taxon>core chlorophytes</taxon>
        <taxon>Chlorophyceae</taxon>
        <taxon>CS clade</taxon>
        <taxon>Chlamydomonadales</taxon>
        <taxon>Chlamydomonadaceae</taxon>
        <taxon>Chlamydomonas</taxon>
    </lineage>
</organism>
<dbReference type="EMBL" id="JAEHOC010000032">
    <property type="protein sequence ID" value="KAG2429057.1"/>
    <property type="molecule type" value="Genomic_DNA"/>
</dbReference>
<comment type="caution">
    <text evidence="2">The sequence shown here is derived from an EMBL/GenBank/DDBJ whole genome shotgun (WGS) entry which is preliminary data.</text>
</comment>